<sequence length="354" mass="38736">MAGEPTGLSIRWHDPRDARPPAGWEEFVAARRLPDLWRWAPLRAAATVSRPAVLAATVRDGGDRADGGGTVRGLVTARFPGPRAAGRGTIPLAGVVDVDHLLSPSLPGLVTDEPAAHQEAVAALRLAVRARWGWRAGGLMFRQVAAGELPAVTRWPAVVREGGPIAVFRNTHADFDSYVRTLGRTRRQWLLRRMREIDADEGITVTRCAPGAAGRDIAPEELCALVNRTVHKHHHTRLLRKRLTRPEVAGALLAGPEARVTAYRDRAGRLLAAGMITGPGPMPVYNAWGALGPEEGGRDGLWFYDNMLKVRWCIENGFDGFLSGMGTIPAKRSLRYEMRRQWAVLLPLPPCRRG</sequence>
<proteinExistence type="predicted"/>
<gene>
    <name evidence="1" type="ORF">Sru01_34590</name>
</gene>
<evidence type="ECO:0000313" key="1">
    <source>
        <dbReference type="EMBL" id="GII78477.1"/>
    </source>
</evidence>
<dbReference type="RefSeq" id="WP_203986197.1">
    <property type="nucleotide sequence ID" value="NZ_BOOU01000048.1"/>
</dbReference>
<evidence type="ECO:0000313" key="2">
    <source>
        <dbReference type="Proteomes" id="UP000655287"/>
    </source>
</evidence>
<dbReference type="EMBL" id="BOOU01000048">
    <property type="protein sequence ID" value="GII78477.1"/>
    <property type="molecule type" value="Genomic_DNA"/>
</dbReference>
<dbReference type="AlphaFoldDB" id="A0A919V1D5"/>
<reference evidence="1" key="1">
    <citation type="submission" date="2021-01" db="EMBL/GenBank/DDBJ databases">
        <title>Whole genome shotgun sequence of Sphaerisporangium rufum NBRC 109079.</title>
        <authorList>
            <person name="Komaki H."/>
            <person name="Tamura T."/>
        </authorList>
    </citation>
    <scope>NUCLEOTIDE SEQUENCE</scope>
    <source>
        <strain evidence="1">NBRC 109079</strain>
    </source>
</reference>
<comment type="caution">
    <text evidence="1">The sequence shown here is derived from an EMBL/GenBank/DDBJ whole genome shotgun (WGS) entry which is preliminary data.</text>
</comment>
<organism evidence="1 2">
    <name type="scientific">Sphaerisporangium rufum</name>
    <dbReference type="NCBI Taxonomy" id="1381558"/>
    <lineage>
        <taxon>Bacteria</taxon>
        <taxon>Bacillati</taxon>
        <taxon>Actinomycetota</taxon>
        <taxon>Actinomycetes</taxon>
        <taxon>Streptosporangiales</taxon>
        <taxon>Streptosporangiaceae</taxon>
        <taxon>Sphaerisporangium</taxon>
    </lineage>
</organism>
<accession>A0A919V1D5</accession>
<keyword evidence="2" id="KW-1185">Reference proteome</keyword>
<protein>
    <submittedName>
        <fullName evidence="1">Uncharacterized protein</fullName>
    </submittedName>
</protein>
<dbReference type="Proteomes" id="UP000655287">
    <property type="component" value="Unassembled WGS sequence"/>
</dbReference>
<name>A0A919V1D5_9ACTN</name>